<evidence type="ECO:0000256" key="6">
    <source>
        <dbReference type="ARBA" id="ARBA00022840"/>
    </source>
</evidence>
<reference evidence="14" key="1">
    <citation type="submission" date="2024-05" db="EMBL/GenBank/DDBJ databases">
        <authorList>
            <person name="Bunk B."/>
            <person name="Swiderski J."/>
            <person name="Sproer C."/>
            <person name="Thiel V."/>
        </authorList>
    </citation>
    <scope>NUCLEOTIDE SEQUENCE</scope>
    <source>
        <strain evidence="14">DSM 17735</strain>
    </source>
</reference>
<feature type="transmembrane region" description="Helical" evidence="11">
    <location>
        <begin position="34"/>
        <end position="57"/>
    </location>
</feature>
<dbReference type="GO" id="GO:0015421">
    <property type="term" value="F:ABC-type oligopeptide transporter activity"/>
    <property type="evidence" value="ECO:0007669"/>
    <property type="project" value="TreeGrafter"/>
</dbReference>
<sequence length="602" mass="64600">MTKTPEKQVAGKAPKLTLLRRLARVWPYFSGSRAGWALAIGATIVASATEPFVPALLKPLLDRGFQRDSFNLWLVPLTLMLLFIIRGLSGFLAQFALAKVTNDGLLQLRKAMFDKLLSARLTLFADQSSSMIANTVVYEVFNGSSSLINAIMRLARDVLTLLALIGYLVYLNWKLTLIVGFLFPAVAFVIQVLSKRLYRLTKESQTATDSLAYVVEENVMAHRDVRLHGAQAGQASRFDSLSHSLRRLSMKSTAAYAGMSAITQVLAAMALSAVISIALMQSAENTTTVGGFVAFVTAMLLLIAPIKSLSDAATPVTRGLAALERGLDLMDLTPNETSGSFVKSRAVGAIEFSSVSVAYKTDAVPVLQDFNLCVTAGETLAIVGASGSGKTTLVNLLPRFVEISAGSITLDGQDIRDWNLASLRSQFAFVSQHVVMLNSSIAENVALGQPIDPAKVNECLTAANLASLLAGLPEGLDTVLGHNAMQLSGGQRQRLAIARALYKDAPILVLDEATSALDTESEIAVQDAVRRLTSGRTSLVIAHRLSTIQNADRIIMMDAGRIIESGTHKELLAKNGAFAHLYRLGFQSSSPVQTAPIQPLNV</sequence>
<evidence type="ECO:0000256" key="1">
    <source>
        <dbReference type="ARBA" id="ARBA00004651"/>
    </source>
</evidence>
<evidence type="ECO:0000259" key="12">
    <source>
        <dbReference type="PROSITE" id="PS50893"/>
    </source>
</evidence>
<evidence type="ECO:0000313" key="14">
    <source>
        <dbReference type="EMBL" id="XBP68422.1"/>
    </source>
</evidence>
<evidence type="ECO:0000256" key="5">
    <source>
        <dbReference type="ARBA" id="ARBA00022741"/>
    </source>
</evidence>
<dbReference type="InterPro" id="IPR003439">
    <property type="entry name" value="ABC_transporter-like_ATP-bd"/>
</dbReference>
<evidence type="ECO:0000256" key="7">
    <source>
        <dbReference type="ARBA" id="ARBA00022967"/>
    </source>
</evidence>
<dbReference type="InterPro" id="IPR027417">
    <property type="entry name" value="P-loop_NTPase"/>
</dbReference>
<dbReference type="NCBIfam" id="TIGR02203">
    <property type="entry name" value="MsbA_lipidA"/>
    <property type="match status" value="1"/>
</dbReference>
<dbReference type="PANTHER" id="PTHR43394">
    <property type="entry name" value="ATP-DEPENDENT PERMEASE MDL1, MITOCHONDRIAL"/>
    <property type="match status" value="1"/>
</dbReference>
<accession>A0AAU7LLC7</accession>
<keyword evidence="5" id="KW-0547">Nucleotide-binding</keyword>
<dbReference type="EMBL" id="CP157675">
    <property type="protein sequence ID" value="XBP68422.1"/>
    <property type="molecule type" value="Genomic_DNA"/>
</dbReference>
<dbReference type="SUPFAM" id="SSF90123">
    <property type="entry name" value="ABC transporter transmembrane region"/>
    <property type="match status" value="1"/>
</dbReference>
<dbReference type="InterPro" id="IPR017871">
    <property type="entry name" value="ABC_transporter-like_CS"/>
</dbReference>
<proteinExistence type="predicted"/>
<dbReference type="SUPFAM" id="SSF52540">
    <property type="entry name" value="P-loop containing nucleoside triphosphate hydrolases"/>
    <property type="match status" value="1"/>
</dbReference>
<dbReference type="GO" id="GO:0005524">
    <property type="term" value="F:ATP binding"/>
    <property type="evidence" value="ECO:0007669"/>
    <property type="project" value="UniProtKB-KW"/>
</dbReference>
<dbReference type="RefSeq" id="WP_349276420.1">
    <property type="nucleotide sequence ID" value="NZ_CBCSCU010000029.1"/>
</dbReference>
<dbReference type="Gene3D" id="3.40.50.300">
    <property type="entry name" value="P-loop containing nucleotide triphosphate hydrolases"/>
    <property type="match status" value="1"/>
</dbReference>
<dbReference type="GO" id="GO:0005886">
    <property type="term" value="C:plasma membrane"/>
    <property type="evidence" value="ECO:0007669"/>
    <property type="project" value="UniProtKB-SubCell"/>
</dbReference>
<feature type="transmembrane region" description="Helical" evidence="11">
    <location>
        <begin position="254"/>
        <end position="280"/>
    </location>
</feature>
<evidence type="ECO:0000256" key="11">
    <source>
        <dbReference type="SAM" id="Phobius"/>
    </source>
</evidence>
<dbReference type="PROSITE" id="PS50893">
    <property type="entry name" value="ABC_TRANSPORTER_2"/>
    <property type="match status" value="1"/>
</dbReference>
<dbReference type="Pfam" id="PF00664">
    <property type="entry name" value="ABC_membrane"/>
    <property type="match status" value="1"/>
</dbReference>
<dbReference type="GO" id="GO:0034040">
    <property type="term" value="F:ATPase-coupled lipid transmembrane transporter activity"/>
    <property type="evidence" value="ECO:0007669"/>
    <property type="project" value="InterPro"/>
</dbReference>
<evidence type="ECO:0000256" key="2">
    <source>
        <dbReference type="ARBA" id="ARBA00022448"/>
    </source>
</evidence>
<feature type="transmembrane region" description="Helical" evidence="11">
    <location>
        <begin position="286"/>
        <end position="304"/>
    </location>
</feature>
<dbReference type="Pfam" id="PF00005">
    <property type="entry name" value="ABC_tran"/>
    <property type="match status" value="1"/>
</dbReference>
<dbReference type="InterPro" id="IPR003593">
    <property type="entry name" value="AAA+_ATPase"/>
</dbReference>
<keyword evidence="2" id="KW-0813">Transport</keyword>
<dbReference type="Gene3D" id="1.20.1560.10">
    <property type="entry name" value="ABC transporter type 1, transmembrane domain"/>
    <property type="match status" value="1"/>
</dbReference>
<evidence type="ECO:0000256" key="4">
    <source>
        <dbReference type="ARBA" id="ARBA00022692"/>
    </source>
</evidence>
<keyword evidence="9" id="KW-0445">Lipid transport</keyword>
<feature type="domain" description="ABC transmembrane type-1" evidence="13">
    <location>
        <begin position="37"/>
        <end position="318"/>
    </location>
</feature>
<dbReference type="InterPro" id="IPR036640">
    <property type="entry name" value="ABC1_TM_sf"/>
</dbReference>
<dbReference type="InterPro" id="IPR011917">
    <property type="entry name" value="ABC_transpr_lipidA"/>
</dbReference>
<name>A0AAU7LLC7_9BURK</name>
<dbReference type="GO" id="GO:0016887">
    <property type="term" value="F:ATP hydrolysis activity"/>
    <property type="evidence" value="ECO:0007669"/>
    <property type="project" value="InterPro"/>
</dbReference>
<feature type="domain" description="ABC transporter" evidence="12">
    <location>
        <begin position="350"/>
        <end position="584"/>
    </location>
</feature>
<dbReference type="InterPro" id="IPR039421">
    <property type="entry name" value="Type_1_exporter"/>
</dbReference>
<keyword evidence="4 11" id="KW-0812">Transmembrane</keyword>
<gene>
    <name evidence="14" type="primary">msbA</name>
    <name evidence="14" type="ORF">ABLV49_10815</name>
</gene>
<evidence type="ECO:0000256" key="8">
    <source>
        <dbReference type="ARBA" id="ARBA00022989"/>
    </source>
</evidence>
<keyword evidence="8 11" id="KW-1133">Transmembrane helix</keyword>
<dbReference type="PANTHER" id="PTHR43394:SF1">
    <property type="entry name" value="ATP-BINDING CASSETTE SUB-FAMILY B MEMBER 10, MITOCHONDRIAL"/>
    <property type="match status" value="1"/>
</dbReference>
<evidence type="ECO:0000256" key="3">
    <source>
        <dbReference type="ARBA" id="ARBA00022475"/>
    </source>
</evidence>
<feature type="transmembrane region" description="Helical" evidence="11">
    <location>
        <begin position="69"/>
        <end position="97"/>
    </location>
</feature>
<keyword evidence="3" id="KW-1003">Cell membrane</keyword>
<evidence type="ECO:0000259" key="13">
    <source>
        <dbReference type="PROSITE" id="PS50929"/>
    </source>
</evidence>
<dbReference type="PROSITE" id="PS00211">
    <property type="entry name" value="ABC_TRANSPORTER_1"/>
    <property type="match status" value="1"/>
</dbReference>
<keyword evidence="6" id="KW-0067">ATP-binding</keyword>
<dbReference type="CDD" id="cd18552">
    <property type="entry name" value="ABC_6TM_MsbA_like"/>
    <property type="match status" value="1"/>
</dbReference>
<evidence type="ECO:0000256" key="9">
    <source>
        <dbReference type="ARBA" id="ARBA00023055"/>
    </source>
</evidence>
<dbReference type="FunFam" id="3.40.50.300:FF:000221">
    <property type="entry name" value="Multidrug ABC transporter ATP-binding protein"/>
    <property type="match status" value="1"/>
</dbReference>
<dbReference type="AlphaFoldDB" id="A0AAU7LLC7"/>
<dbReference type="InterPro" id="IPR011527">
    <property type="entry name" value="ABC1_TM_dom"/>
</dbReference>
<comment type="subcellular location">
    <subcellularLocation>
        <location evidence="1">Cell membrane</location>
        <topology evidence="1">Multi-pass membrane protein</topology>
    </subcellularLocation>
</comment>
<protein>
    <submittedName>
        <fullName evidence="14">Lipid A export permease/ATP-binding protein MsbA</fullName>
    </submittedName>
</protein>
<evidence type="ECO:0000256" key="10">
    <source>
        <dbReference type="ARBA" id="ARBA00023136"/>
    </source>
</evidence>
<organism evidence="14">
    <name type="scientific">Polaromonas hydrogenivorans</name>
    <dbReference type="NCBI Taxonomy" id="335476"/>
    <lineage>
        <taxon>Bacteria</taxon>
        <taxon>Pseudomonadati</taxon>
        <taxon>Pseudomonadota</taxon>
        <taxon>Betaproteobacteria</taxon>
        <taxon>Burkholderiales</taxon>
        <taxon>Comamonadaceae</taxon>
        <taxon>Polaromonas</taxon>
    </lineage>
</organism>
<dbReference type="SMART" id="SM00382">
    <property type="entry name" value="AAA"/>
    <property type="match status" value="1"/>
</dbReference>
<keyword evidence="10 11" id="KW-0472">Membrane</keyword>
<dbReference type="PROSITE" id="PS50929">
    <property type="entry name" value="ABC_TM1F"/>
    <property type="match status" value="1"/>
</dbReference>
<keyword evidence="7" id="KW-1278">Translocase</keyword>